<feature type="domain" description="Rhodanese" evidence="1">
    <location>
        <begin position="239"/>
        <end position="360"/>
    </location>
</feature>
<dbReference type="GO" id="GO:0090333">
    <property type="term" value="P:regulation of stomatal closure"/>
    <property type="evidence" value="ECO:0007669"/>
    <property type="project" value="InterPro"/>
</dbReference>
<dbReference type="GO" id="GO:0009704">
    <property type="term" value="P:de-etiolation"/>
    <property type="evidence" value="ECO:0007669"/>
    <property type="project" value="InterPro"/>
</dbReference>
<protein>
    <recommendedName>
        <fullName evidence="1">Rhodanese domain-containing protein</fullName>
    </recommendedName>
</protein>
<sequence>MMAIRASATSKLPLPRAPSRQLKFSILPKLPPIKPQFSPNSFSVSLTTSTALSLLLFTAPPFEAKALTLPKEEIISSLNQVESTINQIQRLGLSAFDTGERVIGPVVELLKPGIYMALPILKQAIEEVVNIASPVISRTSMKALEAIQDSGIETQPALAAVQTLANAVQQTSIVIQGAIPIASSTVQSILSAEPALIAGTGGGLFVSYILLPPIFSTIFFRLRGYKGDLTPAQTLDLMCTKNYIMVDIRSEKEKEKAGIPRLPPNAQNTMVAIPLEELPSKVRGLVRSPKKVEAEMVAFKISHLKKINKGSNIVIMDSYSDSAKIAVRALTRLGFKNCWVVSGGFSGSRGWLQTKLGSDSYNVSLTEVVFSPSRVIPTSARRFGAKNPMKLLSGSTD</sequence>
<proteinExistence type="predicted"/>
<evidence type="ECO:0000313" key="3">
    <source>
        <dbReference type="Proteomes" id="UP001152484"/>
    </source>
</evidence>
<dbReference type="EMBL" id="CAMAPE010000019">
    <property type="protein sequence ID" value="CAH9088100.1"/>
    <property type="molecule type" value="Genomic_DNA"/>
</dbReference>
<gene>
    <name evidence="2" type="ORF">CEURO_LOCUS10352</name>
</gene>
<dbReference type="InterPro" id="IPR001763">
    <property type="entry name" value="Rhodanese-like_dom"/>
</dbReference>
<organism evidence="2 3">
    <name type="scientific">Cuscuta europaea</name>
    <name type="common">European dodder</name>
    <dbReference type="NCBI Taxonomy" id="41803"/>
    <lineage>
        <taxon>Eukaryota</taxon>
        <taxon>Viridiplantae</taxon>
        <taxon>Streptophyta</taxon>
        <taxon>Embryophyta</taxon>
        <taxon>Tracheophyta</taxon>
        <taxon>Spermatophyta</taxon>
        <taxon>Magnoliopsida</taxon>
        <taxon>eudicotyledons</taxon>
        <taxon>Gunneridae</taxon>
        <taxon>Pentapetalae</taxon>
        <taxon>asterids</taxon>
        <taxon>lamiids</taxon>
        <taxon>Solanales</taxon>
        <taxon>Convolvulaceae</taxon>
        <taxon>Cuscuteae</taxon>
        <taxon>Cuscuta</taxon>
        <taxon>Cuscuta subgen. Cuscuta</taxon>
    </lineage>
</organism>
<dbReference type="Pfam" id="PF00581">
    <property type="entry name" value="Rhodanese"/>
    <property type="match status" value="1"/>
</dbReference>
<name>A0A9P1E8U2_CUSEU</name>
<dbReference type="InterPro" id="IPR036873">
    <property type="entry name" value="Rhodanese-like_dom_sf"/>
</dbReference>
<evidence type="ECO:0000313" key="2">
    <source>
        <dbReference type="EMBL" id="CAH9088100.1"/>
    </source>
</evidence>
<dbReference type="InterPro" id="IPR044690">
    <property type="entry name" value="CAS_plant"/>
</dbReference>
<dbReference type="SUPFAM" id="SSF52821">
    <property type="entry name" value="Rhodanese/Cell cycle control phosphatase"/>
    <property type="match status" value="1"/>
</dbReference>
<dbReference type="GO" id="GO:0071277">
    <property type="term" value="P:cellular response to calcium ion"/>
    <property type="evidence" value="ECO:0007669"/>
    <property type="project" value="InterPro"/>
</dbReference>
<dbReference type="SMART" id="SM00450">
    <property type="entry name" value="RHOD"/>
    <property type="match status" value="1"/>
</dbReference>
<dbReference type="Gene3D" id="3.40.250.10">
    <property type="entry name" value="Rhodanese-like domain"/>
    <property type="match status" value="1"/>
</dbReference>
<dbReference type="PANTHER" id="PTHR34209:SF1">
    <property type="entry name" value="CALCIUM SENSING RECEPTOR, CHLOROPLASTIC"/>
    <property type="match status" value="1"/>
</dbReference>
<dbReference type="PANTHER" id="PTHR34209">
    <property type="entry name" value="RHODANESE/CELL CYCLE CONTROL PHOSPHATASE SUPERFAMILY PROTEIN"/>
    <property type="match status" value="1"/>
</dbReference>
<dbReference type="OrthoDB" id="2015023at2759"/>
<reference evidence="2" key="1">
    <citation type="submission" date="2022-07" db="EMBL/GenBank/DDBJ databases">
        <authorList>
            <person name="Macas J."/>
            <person name="Novak P."/>
            <person name="Neumann P."/>
        </authorList>
    </citation>
    <scope>NUCLEOTIDE SEQUENCE</scope>
</reference>
<dbReference type="AlphaFoldDB" id="A0A9P1E8U2"/>
<keyword evidence="3" id="KW-1185">Reference proteome</keyword>
<dbReference type="CDD" id="cd00158">
    <property type="entry name" value="RHOD"/>
    <property type="match status" value="1"/>
</dbReference>
<accession>A0A9P1E8U2</accession>
<dbReference type="PROSITE" id="PS50206">
    <property type="entry name" value="RHODANESE_3"/>
    <property type="match status" value="1"/>
</dbReference>
<evidence type="ECO:0000259" key="1">
    <source>
        <dbReference type="PROSITE" id="PS50206"/>
    </source>
</evidence>
<dbReference type="Proteomes" id="UP001152484">
    <property type="component" value="Unassembled WGS sequence"/>
</dbReference>
<comment type="caution">
    <text evidence="2">The sequence shown here is derived from an EMBL/GenBank/DDBJ whole genome shotgun (WGS) entry which is preliminary data.</text>
</comment>